<dbReference type="PANTHER" id="PTHR32154">
    <property type="entry name" value="PYRUVATE-FLAVODOXIN OXIDOREDUCTASE-RELATED"/>
    <property type="match status" value="1"/>
</dbReference>
<evidence type="ECO:0000313" key="5">
    <source>
        <dbReference type="Proteomes" id="UP000503313"/>
    </source>
</evidence>
<proteinExistence type="predicted"/>
<evidence type="ECO:0000313" key="4">
    <source>
        <dbReference type="EMBL" id="QKF76305.1"/>
    </source>
</evidence>
<dbReference type="Gene3D" id="3.40.50.920">
    <property type="match status" value="1"/>
</dbReference>
<keyword evidence="5" id="KW-1185">Reference proteome</keyword>
<dbReference type="PANTHER" id="PTHR32154:SF0">
    <property type="entry name" value="PYRUVATE-FLAVODOXIN OXIDOREDUCTASE-RELATED"/>
    <property type="match status" value="1"/>
</dbReference>
<protein>
    <submittedName>
        <fullName evidence="4">Pyruvate:ferredoxin oxidoreductase, alpha subunit</fullName>
        <ecNumber evidence="4">1.2.7.1</ecNumber>
    </submittedName>
</protein>
<dbReference type="Gene3D" id="3.40.50.970">
    <property type="match status" value="1"/>
</dbReference>
<dbReference type="InterPro" id="IPR029061">
    <property type="entry name" value="THDP-binding"/>
</dbReference>
<sequence>MNKRVMELKKVEVWDGNMANAQALRQADVDVVAAYPITPSTATVENYAMFHANGYIDGEVIMVESEHAAMSACVGAGAAGGRVATATSSQGLALMIEVLYQASGMRIPVVLCLVNRALAAPLNVNGDHSDLYLTRDSGWISLDAFNPQQAYDMTLMSFKISEHPDVRLPVISNQDGFMTSHTAQNVTPLEDKVACDFIGNYLQVNALLNFDKPVTHGVQTEQDWHFEHKAKQHAALMGSKKVILDVFKEFKELTGREYKLVETYNIENADIAIVCLGTTYETAILAVEQLKEEGINAGIVAPRVFRPFPLEEMAEALQGVKAVACMDRSAPGGTVGALFNEVSGALINTQNRPLMSNLIYGLGGRDMTVAALKDIYRTLDKEAKEGKLSGKIQRFVGVRGPELSFYNAQGAQK</sequence>
<reference evidence="4 5" key="1">
    <citation type="submission" date="2020-05" db="EMBL/GenBank/DDBJ databases">
        <title>Complete genome sequencing of Campylobacter and Arcobacter type strains.</title>
        <authorList>
            <person name="Miller W.G."/>
            <person name="Yee E."/>
        </authorList>
    </citation>
    <scope>NUCLEOTIDE SEQUENCE [LARGE SCALE GENOMIC DNA]</scope>
    <source>
        <strain evidence="4 5">LMG 25694</strain>
    </source>
</reference>
<dbReference type="KEGG" id="adz:ADFLV_0238"/>
<dbReference type="EMBL" id="CP053835">
    <property type="protein sequence ID" value="QKF76305.1"/>
    <property type="molecule type" value="Genomic_DNA"/>
</dbReference>
<dbReference type="RefSeq" id="WP_129012124.1">
    <property type="nucleotide sequence ID" value="NZ_CP053835.1"/>
</dbReference>
<dbReference type="FunFam" id="3.40.50.970:FF:000012">
    <property type="entry name" value="Pyruvate:ferredoxin (Flavodoxin) oxidoreductase"/>
    <property type="match status" value="1"/>
</dbReference>
<dbReference type="GO" id="GO:0019164">
    <property type="term" value="F:pyruvate synthase activity"/>
    <property type="evidence" value="ECO:0007669"/>
    <property type="project" value="UniProtKB-EC"/>
</dbReference>
<evidence type="ECO:0000256" key="1">
    <source>
        <dbReference type="ARBA" id="ARBA00023002"/>
    </source>
</evidence>
<dbReference type="FunFam" id="3.40.50.920:FF:000010">
    <property type="entry name" value="Pyruvate ferredoxin oxidoreductase, alpha subunit"/>
    <property type="match status" value="1"/>
</dbReference>
<gene>
    <name evidence="4" type="primary">porA</name>
    <name evidence="4" type="ORF">ADFLV_0238</name>
</gene>
<dbReference type="Pfam" id="PF01855">
    <property type="entry name" value="POR_N"/>
    <property type="match status" value="1"/>
</dbReference>
<dbReference type="InterPro" id="IPR050722">
    <property type="entry name" value="Pyruvate:ferred/Flavod_OxRd"/>
</dbReference>
<accession>A0AAE7BBB0</accession>
<dbReference type="Proteomes" id="UP000503313">
    <property type="component" value="Chromosome"/>
</dbReference>
<feature type="domain" description="Pyruvate flavodoxin/ferredoxin oxidoreductase pyrimidine binding" evidence="2">
    <location>
        <begin position="23"/>
        <end position="247"/>
    </location>
</feature>
<dbReference type="AlphaFoldDB" id="A0AAE7BBB0"/>
<keyword evidence="4" id="KW-0670">Pyruvate</keyword>
<dbReference type="Pfam" id="PF17147">
    <property type="entry name" value="PFOR_II"/>
    <property type="match status" value="1"/>
</dbReference>
<feature type="domain" description="Pyruvate:ferredoxin oxidoreductase core" evidence="3">
    <location>
        <begin position="269"/>
        <end position="370"/>
    </location>
</feature>
<name>A0AAE7BBB0_9BACT</name>
<evidence type="ECO:0000259" key="3">
    <source>
        <dbReference type="Pfam" id="PF17147"/>
    </source>
</evidence>
<dbReference type="CDD" id="cd07034">
    <property type="entry name" value="TPP_PYR_PFOR_IOR-alpha_like"/>
    <property type="match status" value="1"/>
</dbReference>
<dbReference type="InterPro" id="IPR002880">
    <property type="entry name" value="Pyrv_Fd/Flavodoxin_OxRdtase_N"/>
</dbReference>
<dbReference type="NCBIfam" id="NF007201">
    <property type="entry name" value="PRK09622.1"/>
    <property type="match status" value="1"/>
</dbReference>
<dbReference type="EC" id="1.2.7.1" evidence="4"/>
<dbReference type="SUPFAM" id="SSF52922">
    <property type="entry name" value="TK C-terminal domain-like"/>
    <property type="match status" value="1"/>
</dbReference>
<dbReference type="InterPro" id="IPR033412">
    <property type="entry name" value="PFOR_II"/>
</dbReference>
<dbReference type="InterPro" id="IPR009014">
    <property type="entry name" value="Transketo_C/PFOR_II"/>
</dbReference>
<dbReference type="GO" id="GO:0006979">
    <property type="term" value="P:response to oxidative stress"/>
    <property type="evidence" value="ECO:0007669"/>
    <property type="project" value="TreeGrafter"/>
</dbReference>
<organism evidence="4 5">
    <name type="scientific">Arcobacter defluvii</name>
    <dbReference type="NCBI Taxonomy" id="873191"/>
    <lineage>
        <taxon>Bacteria</taxon>
        <taxon>Pseudomonadati</taxon>
        <taxon>Campylobacterota</taxon>
        <taxon>Epsilonproteobacteria</taxon>
        <taxon>Campylobacterales</taxon>
        <taxon>Arcobacteraceae</taxon>
        <taxon>Arcobacter</taxon>
    </lineage>
</organism>
<evidence type="ECO:0000259" key="2">
    <source>
        <dbReference type="Pfam" id="PF01855"/>
    </source>
</evidence>
<keyword evidence="1 4" id="KW-0560">Oxidoreductase</keyword>
<dbReference type="SUPFAM" id="SSF52518">
    <property type="entry name" value="Thiamin diphosphate-binding fold (THDP-binding)"/>
    <property type="match status" value="1"/>
</dbReference>